<feature type="non-terminal residue" evidence="1">
    <location>
        <position position="1"/>
    </location>
</feature>
<evidence type="ECO:0000313" key="1">
    <source>
        <dbReference type="EMBL" id="CAN0305308.1"/>
    </source>
</evidence>
<name>A0AC59Z8T7_RANTA</name>
<organism evidence="1 2">
    <name type="scientific">Rangifer tarandus platyrhynchus</name>
    <name type="common">Svalbard reindeer</name>
    <dbReference type="NCBI Taxonomy" id="3082113"/>
    <lineage>
        <taxon>Eukaryota</taxon>
        <taxon>Metazoa</taxon>
        <taxon>Chordata</taxon>
        <taxon>Craniata</taxon>
        <taxon>Vertebrata</taxon>
        <taxon>Euteleostomi</taxon>
        <taxon>Mammalia</taxon>
        <taxon>Eutheria</taxon>
        <taxon>Laurasiatheria</taxon>
        <taxon>Artiodactyla</taxon>
        <taxon>Ruminantia</taxon>
        <taxon>Pecora</taxon>
        <taxon>Cervidae</taxon>
        <taxon>Odocoileinae</taxon>
        <taxon>Rangifer</taxon>
    </lineage>
</organism>
<accession>A0AC59Z8T7</accession>
<reference evidence="1" key="1">
    <citation type="submission" date="2023-05" db="EMBL/GenBank/DDBJ databases">
        <authorList>
            <consortium name="ELIXIR-Norway"/>
        </authorList>
    </citation>
    <scope>NUCLEOTIDE SEQUENCE</scope>
</reference>
<dbReference type="Proteomes" id="UP001162501">
    <property type="component" value="Chromosome 25"/>
</dbReference>
<evidence type="ECO:0000313" key="2">
    <source>
        <dbReference type="Proteomes" id="UP001162501"/>
    </source>
</evidence>
<sequence>MFPSYCLLLTPQTTFPRGSAREMAAAAACQELHPGDKRNERNVLARLASLSSQGYGQHLSSSCNSMSPVATGKLNCALIFIHTPTACPSEVPEPPCMG</sequence>
<proteinExistence type="predicted"/>
<reference evidence="1" key="2">
    <citation type="submission" date="2025-03" db="EMBL/GenBank/DDBJ databases">
        <authorList>
            <consortium name="ELIXIR-Norway"/>
            <consortium name="Elixir Norway"/>
        </authorList>
    </citation>
    <scope>NUCLEOTIDE SEQUENCE</scope>
</reference>
<feature type="non-terminal residue" evidence="1">
    <location>
        <position position="98"/>
    </location>
</feature>
<gene>
    <name evidence="1" type="ORF">MRATA1EN22A_LOCUS15304</name>
</gene>
<dbReference type="EMBL" id="OX596109">
    <property type="protein sequence ID" value="CAN0305308.1"/>
    <property type="molecule type" value="Genomic_DNA"/>
</dbReference>
<protein>
    <submittedName>
        <fullName evidence="1">Uncharacterized protein</fullName>
    </submittedName>
</protein>